<evidence type="ECO:0000313" key="11">
    <source>
        <dbReference type="EMBL" id="KXT17882.1"/>
    </source>
</evidence>
<protein>
    <recommendedName>
        <fullName evidence="3 9">Gluconokinase</fullName>
        <ecNumber evidence="3 9">2.7.1.12</ecNumber>
    </recommendedName>
</protein>
<feature type="region of interest" description="Disordered" evidence="10">
    <location>
        <begin position="1"/>
        <end position="46"/>
    </location>
</feature>
<comment type="catalytic activity">
    <reaction evidence="8 9">
        <text>D-gluconate + ATP = 6-phospho-D-gluconate + ADP + H(+)</text>
        <dbReference type="Rhea" id="RHEA:19433"/>
        <dbReference type="ChEBI" id="CHEBI:15378"/>
        <dbReference type="ChEBI" id="CHEBI:18391"/>
        <dbReference type="ChEBI" id="CHEBI:30616"/>
        <dbReference type="ChEBI" id="CHEBI:58759"/>
        <dbReference type="ChEBI" id="CHEBI:456216"/>
        <dbReference type="EC" id="2.7.1.12"/>
    </reaction>
</comment>
<evidence type="ECO:0000256" key="5">
    <source>
        <dbReference type="ARBA" id="ARBA00022741"/>
    </source>
</evidence>
<dbReference type="OrthoDB" id="275177at2759"/>
<comment type="pathway">
    <text evidence="1 9">Carbohydrate acid metabolism; D-gluconate degradation.</text>
</comment>
<dbReference type="EMBL" id="LFZO01000013">
    <property type="protein sequence ID" value="KXT17882.1"/>
    <property type="molecule type" value="Genomic_DNA"/>
</dbReference>
<dbReference type="EC" id="2.7.1.12" evidence="3 9"/>
<evidence type="ECO:0000256" key="4">
    <source>
        <dbReference type="ARBA" id="ARBA00022679"/>
    </source>
</evidence>
<evidence type="ECO:0000256" key="9">
    <source>
        <dbReference type="RuleBase" id="RU363066"/>
    </source>
</evidence>
<evidence type="ECO:0000313" key="12">
    <source>
        <dbReference type="Proteomes" id="UP000073492"/>
    </source>
</evidence>
<dbReference type="NCBIfam" id="TIGR01313">
    <property type="entry name" value="therm_gnt_kin"/>
    <property type="match status" value="1"/>
</dbReference>
<dbReference type="PANTHER" id="PTHR43442:SF3">
    <property type="entry name" value="GLUCONOKINASE-RELATED"/>
    <property type="match status" value="1"/>
</dbReference>
<evidence type="ECO:0000256" key="10">
    <source>
        <dbReference type="SAM" id="MobiDB-lite"/>
    </source>
</evidence>
<evidence type="ECO:0000256" key="8">
    <source>
        <dbReference type="ARBA" id="ARBA00048090"/>
    </source>
</evidence>
<dbReference type="AlphaFoldDB" id="A0A139ITF2"/>
<proteinExistence type="inferred from homology"/>
<keyword evidence="12" id="KW-1185">Reference proteome</keyword>
<gene>
    <name evidence="11" type="ORF">AC579_5922</name>
</gene>
<keyword evidence="5 9" id="KW-0547">Nucleotide-binding</keyword>
<dbReference type="InterPro" id="IPR027417">
    <property type="entry name" value="P-loop_NTPase"/>
</dbReference>
<evidence type="ECO:0000256" key="7">
    <source>
        <dbReference type="ARBA" id="ARBA00022840"/>
    </source>
</evidence>
<reference evidence="11 12" key="1">
    <citation type="submission" date="2015-07" db="EMBL/GenBank/DDBJ databases">
        <title>Comparative genomics of the Sigatoka disease complex on banana suggests a link between parallel evolutionary changes in Pseudocercospora fijiensis and Pseudocercospora eumusae and increased virulence on the banana host.</title>
        <authorList>
            <person name="Chang T.-C."/>
            <person name="Salvucci A."/>
            <person name="Crous P.W."/>
            <person name="Stergiopoulos I."/>
        </authorList>
    </citation>
    <scope>NUCLEOTIDE SEQUENCE [LARGE SCALE GENOMIC DNA]</scope>
    <source>
        <strain evidence="11 12">CBS 116634</strain>
    </source>
</reference>
<sequence>MTMSQEVEFVPDIPPQQQFLPPTPPSEPASELAKMTSHCNSSVLSSPSSQHKHIWVITGPAGCGKTSVAEFLHSTYSLPYLEGDTFHTPENVEKMANGIPLTDADRWDWLVLLREEAIKALKTSDGVIVTCSALKRKYRDVMRIAAYHHPEIRVHFVFLKASEAVLMDRVRARQNHYMKDHMVRSQFESLEAPTEEESDVLAVDASGTSREVQDLALATVEQEMKADA</sequence>
<evidence type="ECO:0000256" key="2">
    <source>
        <dbReference type="ARBA" id="ARBA00008420"/>
    </source>
</evidence>
<dbReference type="Proteomes" id="UP000073492">
    <property type="component" value="Unassembled WGS sequence"/>
</dbReference>
<keyword evidence="7 9" id="KW-0067">ATP-binding</keyword>
<dbReference type="Pfam" id="PF13671">
    <property type="entry name" value="AAA_33"/>
    <property type="match status" value="1"/>
</dbReference>
<name>A0A139ITF2_9PEZI</name>
<evidence type="ECO:0000256" key="3">
    <source>
        <dbReference type="ARBA" id="ARBA00012054"/>
    </source>
</evidence>
<comment type="similarity">
    <text evidence="2 9">Belongs to the gluconokinase GntK/GntV family.</text>
</comment>
<dbReference type="CDD" id="cd02021">
    <property type="entry name" value="GntK"/>
    <property type="match status" value="1"/>
</dbReference>
<dbReference type="FunFam" id="3.40.50.300:FF:001607">
    <property type="entry name" value="Gluconokinase"/>
    <property type="match status" value="1"/>
</dbReference>
<dbReference type="UniPathway" id="UPA00792"/>
<organism evidence="11 12">
    <name type="scientific">Pseudocercospora musae</name>
    <dbReference type="NCBI Taxonomy" id="113226"/>
    <lineage>
        <taxon>Eukaryota</taxon>
        <taxon>Fungi</taxon>
        <taxon>Dikarya</taxon>
        <taxon>Ascomycota</taxon>
        <taxon>Pezizomycotina</taxon>
        <taxon>Dothideomycetes</taxon>
        <taxon>Dothideomycetidae</taxon>
        <taxon>Mycosphaerellales</taxon>
        <taxon>Mycosphaerellaceae</taxon>
        <taxon>Pseudocercospora</taxon>
    </lineage>
</organism>
<evidence type="ECO:0000256" key="1">
    <source>
        <dbReference type="ARBA" id="ARBA00004875"/>
    </source>
</evidence>
<dbReference type="Gene3D" id="3.40.50.300">
    <property type="entry name" value="P-loop containing nucleotide triphosphate hydrolases"/>
    <property type="match status" value="1"/>
</dbReference>
<dbReference type="GO" id="GO:0046316">
    <property type="term" value="F:gluconokinase activity"/>
    <property type="evidence" value="ECO:0007669"/>
    <property type="project" value="UniProtKB-EC"/>
</dbReference>
<dbReference type="STRING" id="113226.A0A139ITF2"/>
<dbReference type="GO" id="GO:0005737">
    <property type="term" value="C:cytoplasm"/>
    <property type="evidence" value="ECO:0007669"/>
    <property type="project" value="TreeGrafter"/>
</dbReference>
<keyword evidence="4 9" id="KW-0808">Transferase</keyword>
<accession>A0A139ITF2</accession>
<keyword evidence="6 9" id="KW-0418">Kinase</keyword>
<dbReference type="PANTHER" id="PTHR43442">
    <property type="entry name" value="GLUCONOKINASE-RELATED"/>
    <property type="match status" value="1"/>
</dbReference>
<dbReference type="GO" id="GO:0005975">
    <property type="term" value="P:carbohydrate metabolic process"/>
    <property type="evidence" value="ECO:0007669"/>
    <property type="project" value="InterPro"/>
</dbReference>
<feature type="compositionally biased region" description="Polar residues" evidence="10">
    <location>
        <begin position="37"/>
        <end position="46"/>
    </location>
</feature>
<evidence type="ECO:0000256" key="6">
    <source>
        <dbReference type="ARBA" id="ARBA00022777"/>
    </source>
</evidence>
<dbReference type="SUPFAM" id="SSF52540">
    <property type="entry name" value="P-loop containing nucleoside triphosphate hydrolases"/>
    <property type="match status" value="1"/>
</dbReference>
<dbReference type="GO" id="GO:0009051">
    <property type="term" value="P:pentose-phosphate shunt, oxidative branch"/>
    <property type="evidence" value="ECO:0007669"/>
    <property type="project" value="EnsemblFungi"/>
</dbReference>
<dbReference type="GO" id="GO:0005524">
    <property type="term" value="F:ATP binding"/>
    <property type="evidence" value="ECO:0007669"/>
    <property type="project" value="UniProtKB-KW"/>
</dbReference>
<dbReference type="InterPro" id="IPR006001">
    <property type="entry name" value="Therm_gnt_kin"/>
</dbReference>
<comment type="caution">
    <text evidence="11">The sequence shown here is derived from an EMBL/GenBank/DDBJ whole genome shotgun (WGS) entry which is preliminary data.</text>
</comment>